<dbReference type="Proteomes" id="UP001139488">
    <property type="component" value="Unassembled WGS sequence"/>
</dbReference>
<dbReference type="EMBL" id="JAJNNZ010000003">
    <property type="protein sequence ID" value="MCJ2376057.1"/>
    <property type="molecule type" value="Genomic_DNA"/>
</dbReference>
<organism evidence="1 2">
    <name type="scientific">Vibrio gelatinilyticus</name>
    <dbReference type="NCBI Taxonomy" id="2893468"/>
    <lineage>
        <taxon>Bacteria</taxon>
        <taxon>Pseudomonadati</taxon>
        <taxon>Pseudomonadota</taxon>
        <taxon>Gammaproteobacteria</taxon>
        <taxon>Vibrionales</taxon>
        <taxon>Vibrionaceae</taxon>
        <taxon>Vibrio</taxon>
    </lineage>
</organism>
<proteinExistence type="predicted"/>
<keyword evidence="2" id="KW-1185">Reference proteome</keyword>
<evidence type="ECO:0000313" key="2">
    <source>
        <dbReference type="Proteomes" id="UP001139488"/>
    </source>
</evidence>
<name>A0A9X1W872_9VIBR</name>
<dbReference type="AlphaFoldDB" id="A0A9X1W872"/>
<dbReference type="RefSeq" id="WP_244355452.1">
    <property type="nucleotide sequence ID" value="NZ_JAJNNZ010000003.1"/>
</dbReference>
<evidence type="ECO:0000313" key="1">
    <source>
        <dbReference type="EMBL" id="MCJ2376057.1"/>
    </source>
</evidence>
<accession>A0A9X1W872</accession>
<gene>
    <name evidence="1" type="ORF">LNL84_04340</name>
</gene>
<protein>
    <submittedName>
        <fullName evidence="1">Uncharacterized protein</fullName>
    </submittedName>
</protein>
<sequence>MNTCTSNTPFLMKFAVPRSASPSIGGYYCERRNMWVDEDSDTPMIELGAIAELSTKTDSVREADDEISLSNEIQTKTFAQTESDDSSTHCMHLIELMTKTKVELESDDTGPDF</sequence>
<reference evidence="1" key="1">
    <citation type="submission" date="2021-11" db="EMBL/GenBank/DDBJ databases">
        <title>Vibrio ZSDE26 sp. nov. and Vibrio ZSDZ34 sp. nov., isolated from coastal seawater in Qingdao.</title>
        <authorList>
            <person name="Zhang P."/>
        </authorList>
    </citation>
    <scope>NUCLEOTIDE SEQUENCE</scope>
    <source>
        <strain evidence="1">ZSDZ34</strain>
    </source>
</reference>
<comment type="caution">
    <text evidence="1">The sequence shown here is derived from an EMBL/GenBank/DDBJ whole genome shotgun (WGS) entry which is preliminary data.</text>
</comment>